<evidence type="ECO:0000256" key="3">
    <source>
        <dbReference type="ARBA" id="ARBA00022782"/>
    </source>
</evidence>
<keyword evidence="3" id="KW-0221">Differentiation</keyword>
<sequence>MFLASKTTLMANGIEPTSLPDLSLQISPPAPDCTTTDSNSSGSDLSHENGLNVFKHQHYQPPPDMRGFVSHGVQLDQPRLSLGLEMGGFSYPQPHHHLMAPLHLPRNGLFVQHQFGNQHYHHQPQIFGHDFKRNSRMGNRVRRIVRAPRMRWTSTLHSHFVHAVQLLGGHETSKTTLMANGIEPTSLPDLSLQISPPAPDCTTTDSNSSGSDLSHENGLNVFKHQHYQPPPDMRGFVSHGVQLDQPRLSLGLEMGGFSYPQPHHHLMAPLHLPRNGLFVQHQFGNQHYHHQPQIFGHDFKRNSRMGNRVRRIVRAPRMRWTSTLHSHFVHAVQLLGGHERATPKSVLELMNVKDLTLAHVKSHLQMYRTVKSTDKGAAGLEDIGMINPRTLLQMKDGLSPFDDNIDDPNNPSRPTTLQTSQREPWSLSMDTHDSSFSSQEYTPNCSTLGAIDAKVDELEASLHLTGKDKKFGNSSRNKSSDSDPSSDRLLNLEFTL</sequence>
<dbReference type="EMBL" id="PKPP01000410">
    <property type="protein sequence ID" value="PWA93121.1"/>
    <property type="molecule type" value="Genomic_DNA"/>
</dbReference>
<dbReference type="NCBIfam" id="TIGR01557">
    <property type="entry name" value="myb_SHAQKYF"/>
    <property type="match status" value="1"/>
</dbReference>
<evidence type="ECO:0000256" key="7">
    <source>
        <dbReference type="SAM" id="MobiDB-lite"/>
    </source>
</evidence>
<feature type="domain" description="Myb-like" evidence="8">
    <location>
        <begin position="317"/>
        <end position="368"/>
    </location>
</feature>
<organism evidence="9 10">
    <name type="scientific">Artemisia annua</name>
    <name type="common">Sweet wormwood</name>
    <dbReference type="NCBI Taxonomy" id="35608"/>
    <lineage>
        <taxon>Eukaryota</taxon>
        <taxon>Viridiplantae</taxon>
        <taxon>Streptophyta</taxon>
        <taxon>Embryophyta</taxon>
        <taxon>Tracheophyta</taxon>
        <taxon>Spermatophyta</taxon>
        <taxon>Magnoliopsida</taxon>
        <taxon>eudicotyledons</taxon>
        <taxon>Gunneridae</taxon>
        <taxon>Pentapetalae</taxon>
        <taxon>asterids</taxon>
        <taxon>campanulids</taxon>
        <taxon>Asterales</taxon>
        <taxon>Asteraceae</taxon>
        <taxon>Asteroideae</taxon>
        <taxon>Anthemideae</taxon>
        <taxon>Artemisiinae</taxon>
        <taxon>Artemisia</taxon>
    </lineage>
</organism>
<evidence type="ECO:0000256" key="4">
    <source>
        <dbReference type="ARBA" id="ARBA00023015"/>
    </source>
</evidence>
<keyword evidence="2" id="KW-0217">Developmental protein</keyword>
<dbReference type="InterPro" id="IPR044847">
    <property type="entry name" value="KAN_fam"/>
</dbReference>
<evidence type="ECO:0000313" key="10">
    <source>
        <dbReference type="Proteomes" id="UP000245207"/>
    </source>
</evidence>
<dbReference type="FunFam" id="1.10.10.60:FF:000002">
    <property type="entry name" value="Myb family transcription factor"/>
    <property type="match status" value="1"/>
</dbReference>
<gene>
    <name evidence="9" type="ORF">CTI12_AA075390</name>
</gene>
<proteinExistence type="predicted"/>
<dbReference type="GO" id="GO:0006355">
    <property type="term" value="P:regulation of DNA-templated transcription"/>
    <property type="evidence" value="ECO:0007669"/>
    <property type="project" value="InterPro"/>
</dbReference>
<evidence type="ECO:0000313" key="9">
    <source>
        <dbReference type="EMBL" id="PWA93121.1"/>
    </source>
</evidence>
<name>A0A2U1Q529_ARTAN</name>
<dbReference type="STRING" id="35608.A0A2U1Q529"/>
<dbReference type="GO" id="GO:0010158">
    <property type="term" value="P:abaxial cell fate specification"/>
    <property type="evidence" value="ECO:0007669"/>
    <property type="project" value="InterPro"/>
</dbReference>
<evidence type="ECO:0000256" key="2">
    <source>
        <dbReference type="ARBA" id="ARBA00022473"/>
    </source>
</evidence>
<evidence type="ECO:0000256" key="6">
    <source>
        <dbReference type="ARBA" id="ARBA00023242"/>
    </source>
</evidence>
<dbReference type="Pfam" id="PF00249">
    <property type="entry name" value="Myb_DNA-binding"/>
    <property type="match status" value="1"/>
</dbReference>
<dbReference type="AlphaFoldDB" id="A0A2U1Q529"/>
<feature type="region of interest" description="Disordered" evidence="7">
    <location>
        <begin position="465"/>
        <end position="490"/>
    </location>
</feature>
<evidence type="ECO:0000256" key="1">
    <source>
        <dbReference type="ARBA" id="ARBA00004123"/>
    </source>
</evidence>
<feature type="region of interest" description="Disordered" evidence="7">
    <location>
        <begin position="396"/>
        <end position="441"/>
    </location>
</feature>
<feature type="compositionally biased region" description="Polar residues" evidence="7">
    <location>
        <begin position="201"/>
        <end position="212"/>
    </location>
</feature>
<dbReference type="GO" id="GO:0000976">
    <property type="term" value="F:transcription cis-regulatory region binding"/>
    <property type="evidence" value="ECO:0007669"/>
    <property type="project" value="InterPro"/>
</dbReference>
<feature type="compositionally biased region" description="Polar residues" evidence="7">
    <location>
        <begin position="33"/>
        <end position="44"/>
    </location>
</feature>
<dbReference type="InterPro" id="IPR009057">
    <property type="entry name" value="Homeodomain-like_sf"/>
</dbReference>
<keyword evidence="5" id="KW-0804">Transcription</keyword>
<keyword evidence="9" id="KW-0371">Homeobox</keyword>
<feature type="region of interest" description="Disordered" evidence="7">
    <location>
        <begin position="14"/>
        <end position="49"/>
    </location>
</feature>
<keyword evidence="10" id="KW-1185">Reference proteome</keyword>
<dbReference type="Proteomes" id="UP000245207">
    <property type="component" value="Unassembled WGS sequence"/>
</dbReference>
<evidence type="ECO:0000256" key="5">
    <source>
        <dbReference type="ARBA" id="ARBA00023163"/>
    </source>
</evidence>
<comment type="caution">
    <text evidence="9">The sequence shown here is derived from an EMBL/GenBank/DDBJ whole genome shotgun (WGS) entry which is preliminary data.</text>
</comment>
<dbReference type="Gene3D" id="1.10.10.60">
    <property type="entry name" value="Homeodomain-like"/>
    <property type="match status" value="2"/>
</dbReference>
<comment type="subcellular location">
    <subcellularLocation>
        <location evidence="1">Nucleus</location>
    </subcellularLocation>
</comment>
<reference evidence="9 10" key="1">
    <citation type="journal article" date="2018" name="Mol. Plant">
        <title>The genome of Artemisia annua provides insight into the evolution of Asteraceae family and artemisinin biosynthesis.</title>
        <authorList>
            <person name="Shen Q."/>
            <person name="Zhang L."/>
            <person name="Liao Z."/>
            <person name="Wang S."/>
            <person name="Yan T."/>
            <person name="Shi P."/>
            <person name="Liu M."/>
            <person name="Fu X."/>
            <person name="Pan Q."/>
            <person name="Wang Y."/>
            <person name="Lv Z."/>
            <person name="Lu X."/>
            <person name="Zhang F."/>
            <person name="Jiang W."/>
            <person name="Ma Y."/>
            <person name="Chen M."/>
            <person name="Hao X."/>
            <person name="Li L."/>
            <person name="Tang Y."/>
            <person name="Lv G."/>
            <person name="Zhou Y."/>
            <person name="Sun X."/>
            <person name="Brodelius P.E."/>
            <person name="Rose J.K.C."/>
            <person name="Tang K."/>
        </authorList>
    </citation>
    <scope>NUCLEOTIDE SEQUENCE [LARGE SCALE GENOMIC DNA]</scope>
    <source>
        <strain evidence="10">cv. Huhao1</strain>
        <tissue evidence="9">Leaf</tissue>
    </source>
</reference>
<feature type="compositionally biased region" description="Polar residues" evidence="7">
    <location>
        <begin position="412"/>
        <end position="423"/>
    </location>
</feature>
<keyword evidence="6" id="KW-0539">Nucleus</keyword>
<dbReference type="InterPro" id="IPR006447">
    <property type="entry name" value="Myb_dom_plants"/>
</dbReference>
<dbReference type="SUPFAM" id="SSF46689">
    <property type="entry name" value="Homeodomain-like"/>
    <property type="match status" value="1"/>
</dbReference>
<feature type="region of interest" description="Disordered" evidence="7">
    <location>
        <begin position="195"/>
        <end position="217"/>
    </location>
</feature>
<dbReference type="PANTHER" id="PTHR31496:SF25">
    <property type="entry name" value="TRANSCRIPTION FACTOR KAN3-RELATED"/>
    <property type="match status" value="1"/>
</dbReference>
<accession>A0A2U1Q529</accession>
<dbReference type="GO" id="GO:0005634">
    <property type="term" value="C:nucleus"/>
    <property type="evidence" value="ECO:0007669"/>
    <property type="project" value="UniProtKB-SubCell"/>
</dbReference>
<dbReference type="OrthoDB" id="551907at2759"/>
<dbReference type="PANTHER" id="PTHR31496">
    <property type="entry name" value="TRANSCRIPTION FACTOR KAN2-RELATED"/>
    <property type="match status" value="1"/>
</dbReference>
<evidence type="ECO:0000259" key="8">
    <source>
        <dbReference type="Pfam" id="PF00249"/>
    </source>
</evidence>
<keyword evidence="9" id="KW-0238">DNA-binding</keyword>
<dbReference type="InterPro" id="IPR001005">
    <property type="entry name" value="SANT/Myb"/>
</dbReference>
<keyword evidence="4" id="KW-0805">Transcription regulation</keyword>
<protein>
    <submittedName>
        <fullName evidence="9">Homeodomain-like protein</fullName>
    </submittedName>
</protein>